<dbReference type="OrthoDB" id="4227208at2759"/>
<gene>
    <name evidence="8" type="ORF">PVAR5_1429</name>
</gene>
<dbReference type="eggNOG" id="ENOG502SID0">
    <property type="taxonomic scope" value="Eukaryota"/>
</dbReference>
<evidence type="ECO:0000256" key="2">
    <source>
        <dbReference type="ARBA" id="ARBA00022723"/>
    </source>
</evidence>
<dbReference type="InterPro" id="IPR001138">
    <property type="entry name" value="Zn2Cys6_DnaBD"/>
</dbReference>
<dbReference type="Gene3D" id="4.10.240.10">
    <property type="entry name" value="Zn(2)-C6 fungal-type DNA-binding domain"/>
    <property type="match status" value="1"/>
</dbReference>
<keyword evidence="4" id="KW-0238">DNA-binding</keyword>
<keyword evidence="6" id="KW-0539">Nucleus</keyword>
<dbReference type="Pfam" id="PF00172">
    <property type="entry name" value="Zn_clus"/>
    <property type="match status" value="1"/>
</dbReference>
<dbReference type="InterPro" id="IPR050815">
    <property type="entry name" value="TF_fung"/>
</dbReference>
<name>V5FLU4_BYSSN</name>
<comment type="caution">
    <text evidence="8">The sequence shown here is derived from an EMBL/GenBank/DDBJ whole genome shotgun (WGS) entry which is preliminary data.</text>
</comment>
<dbReference type="InParanoid" id="V5FLU4"/>
<dbReference type="InterPro" id="IPR036864">
    <property type="entry name" value="Zn2-C6_fun-type_DNA-bd_sf"/>
</dbReference>
<dbReference type="SMART" id="SM00066">
    <property type="entry name" value="GAL4"/>
    <property type="match status" value="1"/>
</dbReference>
<keyword evidence="3" id="KW-0805">Transcription regulation</keyword>
<dbReference type="PROSITE" id="PS00463">
    <property type="entry name" value="ZN2_CY6_FUNGAL_1"/>
    <property type="match status" value="1"/>
</dbReference>
<dbReference type="InterPro" id="IPR007219">
    <property type="entry name" value="XnlR_reg_dom"/>
</dbReference>
<dbReference type="Pfam" id="PF04082">
    <property type="entry name" value="Fungal_trans"/>
    <property type="match status" value="1"/>
</dbReference>
<dbReference type="GO" id="GO:0000981">
    <property type="term" value="F:DNA-binding transcription factor activity, RNA polymerase II-specific"/>
    <property type="evidence" value="ECO:0007669"/>
    <property type="project" value="InterPro"/>
</dbReference>
<evidence type="ECO:0000256" key="3">
    <source>
        <dbReference type="ARBA" id="ARBA00023015"/>
    </source>
</evidence>
<dbReference type="GO" id="GO:0005634">
    <property type="term" value="C:nucleus"/>
    <property type="evidence" value="ECO:0007669"/>
    <property type="project" value="UniProtKB-SubCell"/>
</dbReference>
<dbReference type="EMBL" id="BAUL01000039">
    <property type="protein sequence ID" value="GAD92833.1"/>
    <property type="molecule type" value="Genomic_DNA"/>
</dbReference>
<dbReference type="HOGENOM" id="CLU_023880_2_0_1"/>
<dbReference type="CDD" id="cd00067">
    <property type="entry name" value="GAL4"/>
    <property type="match status" value="1"/>
</dbReference>
<evidence type="ECO:0000256" key="4">
    <source>
        <dbReference type="ARBA" id="ARBA00023125"/>
    </source>
</evidence>
<protein>
    <recommendedName>
        <fullName evidence="7">Zn(2)-C6 fungal-type domain-containing protein</fullName>
    </recommendedName>
</protein>
<dbReference type="GO" id="GO:0006351">
    <property type="term" value="P:DNA-templated transcription"/>
    <property type="evidence" value="ECO:0007669"/>
    <property type="project" value="InterPro"/>
</dbReference>
<dbReference type="GO" id="GO:0008270">
    <property type="term" value="F:zinc ion binding"/>
    <property type="evidence" value="ECO:0007669"/>
    <property type="project" value="InterPro"/>
</dbReference>
<dbReference type="Proteomes" id="UP000018001">
    <property type="component" value="Unassembled WGS sequence"/>
</dbReference>
<sequence>MEGLPNTPPEERAAQACLACRKQKRKCDKALPTCTLCSRMKRVCNYTDSGSPNGDELALLRDKVQLLEARLESVSVPTDSVSQESLRWSPASNAASISTSGGASFPSVFFLDTELFNRIHGSIPKPQISVPAVLKASLGTVVDIQAIISAYFASVHDWLPMVSKTRLHRKLSNAFPELSADLVLLLASMKMIISYPQAGIHPADAPLYRTVKQFLATVEIGGLLTIHVLQSALLIAAYEIGHSIYPAAHLSTGQCARLGQVLALHDRHNSPAVLTKPATWGEGEENVRTWYAVLILDRYVNIGSYGHPLSSGEFHRRAVLPCEDESFDRGEITPSQPIFVSSPTSVKAGAYARICQAAHLLGQVISHRDDRDIESTFRFTSAMQIHATSDALSKVLADEFKHSPGKLSTALALLYTARLSLYDPYACTGTNHGDNTVEETQMQEIAIKGLLENAQDIVEFSHILRNHLGFDISSVSPLICDCVYQGAANFAWLRRENGDPQADMAFRILMDFLDLINTRWRVAGEYSKMLEISEEKIYASAG</sequence>
<comment type="subcellular location">
    <subcellularLocation>
        <location evidence="1">Nucleus</location>
    </subcellularLocation>
</comment>
<dbReference type="CDD" id="cd12148">
    <property type="entry name" value="fungal_TF_MHR"/>
    <property type="match status" value="1"/>
</dbReference>
<evidence type="ECO:0000256" key="5">
    <source>
        <dbReference type="ARBA" id="ARBA00023163"/>
    </source>
</evidence>
<keyword evidence="9" id="KW-1185">Reference proteome</keyword>
<organism evidence="8 9">
    <name type="scientific">Byssochlamys spectabilis (strain No. 5 / NBRC 109023)</name>
    <name type="common">Paecilomyces variotii</name>
    <dbReference type="NCBI Taxonomy" id="1356009"/>
    <lineage>
        <taxon>Eukaryota</taxon>
        <taxon>Fungi</taxon>
        <taxon>Dikarya</taxon>
        <taxon>Ascomycota</taxon>
        <taxon>Pezizomycotina</taxon>
        <taxon>Eurotiomycetes</taxon>
        <taxon>Eurotiomycetidae</taxon>
        <taxon>Eurotiales</taxon>
        <taxon>Thermoascaceae</taxon>
        <taxon>Paecilomyces</taxon>
    </lineage>
</organism>
<dbReference type="PANTHER" id="PTHR47338">
    <property type="entry name" value="ZN(II)2CYS6 TRANSCRIPTION FACTOR (EUROFUNG)-RELATED"/>
    <property type="match status" value="1"/>
</dbReference>
<keyword evidence="2" id="KW-0479">Metal-binding</keyword>
<evidence type="ECO:0000313" key="9">
    <source>
        <dbReference type="Proteomes" id="UP000018001"/>
    </source>
</evidence>
<dbReference type="GO" id="GO:0003677">
    <property type="term" value="F:DNA binding"/>
    <property type="evidence" value="ECO:0007669"/>
    <property type="project" value="UniProtKB-KW"/>
</dbReference>
<dbReference type="PANTHER" id="PTHR47338:SF20">
    <property type="entry name" value="ZN(II)2CYS6 TRANSCRIPTION FACTOR (EUROFUNG)"/>
    <property type="match status" value="1"/>
</dbReference>
<feature type="domain" description="Zn(2)-C6 fungal-type" evidence="7">
    <location>
        <begin position="16"/>
        <end position="46"/>
    </location>
</feature>
<evidence type="ECO:0000313" key="8">
    <source>
        <dbReference type="EMBL" id="GAD92833.1"/>
    </source>
</evidence>
<accession>V5FLU4</accession>
<evidence type="ECO:0000259" key="7">
    <source>
        <dbReference type="PROSITE" id="PS50048"/>
    </source>
</evidence>
<dbReference type="AlphaFoldDB" id="V5FLU4"/>
<proteinExistence type="predicted"/>
<evidence type="ECO:0000256" key="1">
    <source>
        <dbReference type="ARBA" id="ARBA00004123"/>
    </source>
</evidence>
<keyword evidence="5" id="KW-0804">Transcription</keyword>
<evidence type="ECO:0000256" key="6">
    <source>
        <dbReference type="ARBA" id="ARBA00023242"/>
    </source>
</evidence>
<dbReference type="SUPFAM" id="SSF57701">
    <property type="entry name" value="Zn2/Cys6 DNA-binding domain"/>
    <property type="match status" value="1"/>
</dbReference>
<reference evidence="9" key="1">
    <citation type="journal article" date="2014" name="Genome Announc.">
        <title>Draft genome sequence of the formaldehyde-resistant fungus Byssochlamys spectabilis No. 5 (anamorph Paecilomyces variotii No. 5) (NBRC109023).</title>
        <authorList>
            <person name="Oka T."/>
            <person name="Ekino K."/>
            <person name="Fukuda K."/>
            <person name="Nomura Y."/>
        </authorList>
    </citation>
    <scope>NUCLEOTIDE SEQUENCE [LARGE SCALE GENOMIC DNA]</scope>
    <source>
        <strain evidence="9">No. 5 / NBRC 109023</strain>
    </source>
</reference>
<dbReference type="PROSITE" id="PS50048">
    <property type="entry name" value="ZN2_CY6_FUNGAL_2"/>
    <property type="match status" value="1"/>
</dbReference>